<dbReference type="PANTHER" id="PTHR22684">
    <property type="entry name" value="NULP1-RELATED"/>
    <property type="match status" value="1"/>
</dbReference>
<accession>A0A1U7LHH9</accession>
<protein>
    <submittedName>
        <fullName evidence="2">Transcription factor 25</fullName>
    </submittedName>
</protein>
<dbReference type="AlphaFoldDB" id="A0A1U7LHH9"/>
<dbReference type="GO" id="GO:1990112">
    <property type="term" value="C:RQC complex"/>
    <property type="evidence" value="ECO:0007669"/>
    <property type="project" value="TreeGrafter"/>
</dbReference>
<dbReference type="PANTHER" id="PTHR22684:SF0">
    <property type="entry name" value="RIBOSOME QUALITY CONTROL COMPLEX SUBUNIT TCF25"/>
    <property type="match status" value="1"/>
</dbReference>
<dbReference type="GO" id="GO:1990116">
    <property type="term" value="P:ribosome-associated ubiquitin-dependent protein catabolic process"/>
    <property type="evidence" value="ECO:0007669"/>
    <property type="project" value="TreeGrafter"/>
</dbReference>
<dbReference type="STRING" id="1198029.A0A1U7LHH9"/>
<comment type="caution">
    <text evidence="2">The sequence shown here is derived from an EMBL/GenBank/DDBJ whole genome shotgun (WGS) entry which is preliminary data.</text>
</comment>
<gene>
    <name evidence="2" type="ORF">NEOLI_001369</name>
</gene>
<evidence type="ECO:0000313" key="3">
    <source>
        <dbReference type="Proteomes" id="UP000186594"/>
    </source>
</evidence>
<dbReference type="OMA" id="IWGKMPP"/>
<sequence length="622" mass="71482">MSSRALRWAMQEKEMATKAQENIEEEIKDEEEKDELMNTVPNPFALLSGIEQPEEESEEEKKVGAPYKMANKQISSPSTTKKSKSKKKKAKKSHCSQSASQEKDTDLELLDQAIAQASFEATTLKPQEETFETRKRSIFEVDARFLDSEAELRRFFGARVIEGKRRGRVRALVQPDDTWTRIFRGGMTMDLLKTEGAIAYFLFNYSHAYRDQQRQFLLCARSYDPSLIMDLMRMFPFHVDTCLQAAEISRHQGSHEQAREMIERALYTFDRALHPMFNYAAGKARLPFQYYENRSFYLCINRYIQNLSQRGCFRTAFELNKLLLSMDPEGDPYMAALAIDYYAIKAKQYEYAIQFDKEWQEHQFNLPNIQLSAALARRHLEKLNKEPHVESFQMLVAAADEWPWFIAPLLESLNLGVPPQFRAWSPPSQLQALYVDLYVHRAAELWNDPDIITFLLESIVLSDPPRITTEWPEEPIPENVARHIIVLDVSKLIRHLPNHYKSTVLSFDPLPPHDAVSHGDASTEADASHDFDEEVQPNALMAIMNATRNWFVGRNGDNQTDAVTMLDSALHEAHRAETEEGGDVDSRPEDVGRRVWNRMMSMIGMAPVDAQDDGSDGESEDH</sequence>
<proteinExistence type="predicted"/>
<dbReference type="GO" id="GO:0072344">
    <property type="term" value="P:rescue of stalled ribosome"/>
    <property type="evidence" value="ECO:0007669"/>
    <property type="project" value="TreeGrafter"/>
</dbReference>
<evidence type="ECO:0000256" key="1">
    <source>
        <dbReference type="SAM" id="MobiDB-lite"/>
    </source>
</evidence>
<dbReference type="Pfam" id="PF04910">
    <property type="entry name" value="Tcf25"/>
    <property type="match status" value="1"/>
</dbReference>
<keyword evidence="3" id="KW-1185">Reference proteome</keyword>
<dbReference type="EMBL" id="LXFE01003900">
    <property type="protein sequence ID" value="OLL22115.1"/>
    <property type="molecule type" value="Genomic_DNA"/>
</dbReference>
<feature type="compositionally biased region" description="Basic residues" evidence="1">
    <location>
        <begin position="81"/>
        <end position="94"/>
    </location>
</feature>
<dbReference type="Proteomes" id="UP000186594">
    <property type="component" value="Unassembled WGS sequence"/>
</dbReference>
<dbReference type="InterPro" id="IPR006994">
    <property type="entry name" value="TCF25/Rqc1"/>
</dbReference>
<evidence type="ECO:0000313" key="2">
    <source>
        <dbReference type="EMBL" id="OLL22115.1"/>
    </source>
</evidence>
<name>A0A1U7LHH9_NEOID</name>
<organism evidence="2 3">
    <name type="scientific">Neolecta irregularis (strain DAH-3)</name>
    <dbReference type="NCBI Taxonomy" id="1198029"/>
    <lineage>
        <taxon>Eukaryota</taxon>
        <taxon>Fungi</taxon>
        <taxon>Dikarya</taxon>
        <taxon>Ascomycota</taxon>
        <taxon>Taphrinomycotina</taxon>
        <taxon>Neolectales</taxon>
        <taxon>Neolectaceae</taxon>
        <taxon>Neolecta</taxon>
    </lineage>
</organism>
<feature type="compositionally biased region" description="Acidic residues" evidence="1">
    <location>
        <begin position="22"/>
        <end position="34"/>
    </location>
</feature>
<reference evidence="2 3" key="1">
    <citation type="submission" date="2016-04" db="EMBL/GenBank/DDBJ databases">
        <title>Evolutionary innovation and constraint leading to complex multicellularity in the Ascomycota.</title>
        <authorList>
            <person name="Cisse O."/>
            <person name="Nguyen A."/>
            <person name="Hewitt D.A."/>
            <person name="Jedd G."/>
            <person name="Stajich J.E."/>
        </authorList>
    </citation>
    <scope>NUCLEOTIDE SEQUENCE [LARGE SCALE GENOMIC DNA]</scope>
    <source>
        <strain evidence="2 3">DAH-3</strain>
    </source>
</reference>
<dbReference type="OrthoDB" id="205993at2759"/>
<feature type="region of interest" description="Disordered" evidence="1">
    <location>
        <begin position="1"/>
        <end position="104"/>
    </location>
</feature>